<organism evidence="1 2">
    <name type="scientific">Nonomuraea rosea</name>
    <dbReference type="NCBI Taxonomy" id="638574"/>
    <lineage>
        <taxon>Bacteria</taxon>
        <taxon>Bacillati</taxon>
        <taxon>Actinomycetota</taxon>
        <taxon>Actinomycetes</taxon>
        <taxon>Streptosporangiales</taxon>
        <taxon>Streptosporangiaceae</taxon>
        <taxon>Nonomuraea</taxon>
    </lineage>
</organism>
<comment type="caution">
    <text evidence="1">The sequence shown here is derived from an EMBL/GenBank/DDBJ whole genome shotgun (WGS) entry which is preliminary data.</text>
</comment>
<evidence type="ECO:0000313" key="1">
    <source>
        <dbReference type="EMBL" id="GAA3627414.1"/>
    </source>
</evidence>
<name>A0ABP7A978_9ACTN</name>
<accession>A0ABP7A978</accession>
<dbReference type="EMBL" id="BAABDQ010000095">
    <property type="protein sequence ID" value="GAA3627414.1"/>
    <property type="molecule type" value="Genomic_DNA"/>
</dbReference>
<keyword evidence="2" id="KW-1185">Reference proteome</keyword>
<evidence type="ECO:0000313" key="2">
    <source>
        <dbReference type="Proteomes" id="UP001500630"/>
    </source>
</evidence>
<reference evidence="2" key="1">
    <citation type="journal article" date="2019" name="Int. J. Syst. Evol. Microbiol.">
        <title>The Global Catalogue of Microorganisms (GCM) 10K type strain sequencing project: providing services to taxonomists for standard genome sequencing and annotation.</title>
        <authorList>
            <consortium name="The Broad Institute Genomics Platform"/>
            <consortium name="The Broad Institute Genome Sequencing Center for Infectious Disease"/>
            <person name="Wu L."/>
            <person name="Ma J."/>
        </authorList>
    </citation>
    <scope>NUCLEOTIDE SEQUENCE [LARGE SCALE GENOMIC DNA]</scope>
    <source>
        <strain evidence="2">JCM 17326</strain>
    </source>
</reference>
<proteinExistence type="predicted"/>
<protein>
    <submittedName>
        <fullName evidence="1">Uncharacterized protein</fullName>
    </submittedName>
</protein>
<gene>
    <name evidence="1" type="ORF">GCM10022419_135910</name>
</gene>
<sequence length="191" mass="20187">MARIRAGSGSVGQWPGVGGAKLTSAECHRDTAEIDPAVARDGQSPARHTPLTDPIAAWLHILDQVVRASGRLLRRINRHSTIGPSPGADAVNVIGRDLAVWAGRQFRLRPGLEFSRGLRAKGEMAMPAFWIGAQRCPTRSAVGETICAVRAADLRDTADACKGTSARPGNVAPRSPGVPQLVVTREPGFGC</sequence>
<dbReference type="Proteomes" id="UP001500630">
    <property type="component" value="Unassembled WGS sequence"/>
</dbReference>